<name>A0A5C0SFY5_CRATE</name>
<dbReference type="RefSeq" id="WP_148810575.1">
    <property type="nucleotide sequence ID" value="NZ_CP042243.1"/>
</dbReference>
<accession>A0A5C0SFY5</accession>
<reference evidence="1 2" key="1">
    <citation type="submission" date="2019-07" db="EMBL/GenBank/DDBJ databases">
        <title>Complete genome of Crassaminicella thermophila SY095.</title>
        <authorList>
            <person name="Li X."/>
        </authorList>
    </citation>
    <scope>NUCLEOTIDE SEQUENCE [LARGE SCALE GENOMIC DNA]</scope>
    <source>
        <strain evidence="1 2">SY095</strain>
    </source>
</reference>
<sequence>MSHETITCYICKKDTSEYIQLLDGYICKECEMNISTLDHDDIKYEYYNYMLKKMWHKFLISL</sequence>
<dbReference type="EMBL" id="CP042243">
    <property type="protein sequence ID" value="QEK13403.1"/>
    <property type="molecule type" value="Genomic_DNA"/>
</dbReference>
<evidence type="ECO:0000313" key="2">
    <source>
        <dbReference type="Proteomes" id="UP000324646"/>
    </source>
</evidence>
<protein>
    <submittedName>
        <fullName evidence="1">Sigma-G inhibitor, Gin</fullName>
    </submittedName>
</protein>
<organism evidence="1 2">
    <name type="scientific">Crassaminicella thermophila</name>
    <dbReference type="NCBI Taxonomy" id="2599308"/>
    <lineage>
        <taxon>Bacteria</taxon>
        <taxon>Bacillati</taxon>
        <taxon>Bacillota</taxon>
        <taxon>Clostridia</taxon>
        <taxon>Eubacteriales</taxon>
        <taxon>Clostridiaceae</taxon>
        <taxon>Crassaminicella</taxon>
    </lineage>
</organism>
<evidence type="ECO:0000313" key="1">
    <source>
        <dbReference type="EMBL" id="QEK13403.1"/>
    </source>
</evidence>
<dbReference type="InterPro" id="IPR019700">
    <property type="entry name" value="Sigma-G_inhibitor_Gin"/>
</dbReference>
<proteinExistence type="predicted"/>
<dbReference type="Proteomes" id="UP000324646">
    <property type="component" value="Chromosome"/>
</dbReference>
<dbReference type="OrthoDB" id="1753657at2"/>
<dbReference type="KEGG" id="crs:FQB35_14605"/>
<gene>
    <name evidence="1" type="ORF">FQB35_14605</name>
</gene>
<keyword evidence="2" id="KW-1185">Reference proteome</keyword>
<dbReference type="Pfam" id="PF10764">
    <property type="entry name" value="Gin"/>
    <property type="match status" value="1"/>
</dbReference>
<dbReference type="AlphaFoldDB" id="A0A5C0SFY5"/>